<dbReference type="EMBL" id="OA579312">
    <property type="protein sequence ID" value="CAD7206157.1"/>
    <property type="molecule type" value="Genomic_DNA"/>
</dbReference>
<gene>
    <name evidence="1" type="ORF">TDIB3V08_LOCUS12306</name>
</gene>
<organism evidence="1">
    <name type="scientific">Timema douglasi</name>
    <name type="common">Walking stick</name>
    <dbReference type="NCBI Taxonomy" id="61478"/>
    <lineage>
        <taxon>Eukaryota</taxon>
        <taxon>Metazoa</taxon>
        <taxon>Ecdysozoa</taxon>
        <taxon>Arthropoda</taxon>
        <taxon>Hexapoda</taxon>
        <taxon>Insecta</taxon>
        <taxon>Pterygota</taxon>
        <taxon>Neoptera</taxon>
        <taxon>Polyneoptera</taxon>
        <taxon>Phasmatodea</taxon>
        <taxon>Timematodea</taxon>
        <taxon>Timematoidea</taxon>
        <taxon>Timematidae</taxon>
        <taxon>Timema</taxon>
    </lineage>
</organism>
<proteinExistence type="predicted"/>
<sequence length="120" mass="13584">MVPSVTYQRRGSETARRGGLYLQDKGVGLANPHGGKEYVEKTSVRPLILVYFERLTFTVKHCADVAYLEILKADMQVRSNHRFGSEGNANKPLAEQEVLRFFSEITPPKKGKQSLLQLYL</sequence>
<dbReference type="AlphaFoldDB" id="A0A7R8W0U8"/>
<name>A0A7R8W0U8_TIMDO</name>
<evidence type="ECO:0000313" key="1">
    <source>
        <dbReference type="EMBL" id="CAD7206157.1"/>
    </source>
</evidence>
<reference evidence="1" key="1">
    <citation type="submission" date="2020-11" db="EMBL/GenBank/DDBJ databases">
        <authorList>
            <person name="Tran Van P."/>
        </authorList>
    </citation>
    <scope>NUCLEOTIDE SEQUENCE</scope>
</reference>
<protein>
    <submittedName>
        <fullName evidence="1">Uncharacterized protein</fullName>
    </submittedName>
</protein>
<accession>A0A7R8W0U8</accession>